<dbReference type="PANTHER" id="PTHR23035:SF2">
    <property type="entry name" value="KIAA1430 HOMOLOGUE"/>
    <property type="match status" value="1"/>
</dbReference>
<gene>
    <name evidence="3" type="ORF">ACHHYP_15800</name>
</gene>
<comment type="similarity">
    <text evidence="1">Belongs to the CFAP97 family.</text>
</comment>
<reference evidence="3 4" key="1">
    <citation type="journal article" date="2014" name="Genome Biol. Evol.">
        <title>The secreted proteins of Achlya hypogyna and Thraustotheca clavata identify the ancestral oomycete secretome and reveal gene acquisitions by horizontal gene transfer.</title>
        <authorList>
            <person name="Misner I."/>
            <person name="Blouin N."/>
            <person name="Leonard G."/>
            <person name="Richards T.A."/>
            <person name="Lane C.E."/>
        </authorList>
    </citation>
    <scope>NUCLEOTIDE SEQUENCE [LARGE SCALE GENOMIC DNA]</scope>
    <source>
        <strain evidence="3 4">ATCC 48635</strain>
    </source>
</reference>
<feature type="compositionally biased region" description="Basic and acidic residues" evidence="2">
    <location>
        <begin position="1314"/>
        <end position="1330"/>
    </location>
</feature>
<dbReference type="SMART" id="SM00015">
    <property type="entry name" value="IQ"/>
    <property type="match status" value="4"/>
</dbReference>
<organism evidence="3 4">
    <name type="scientific">Achlya hypogyna</name>
    <name type="common">Oomycete</name>
    <name type="synonym">Protoachlya hypogyna</name>
    <dbReference type="NCBI Taxonomy" id="1202772"/>
    <lineage>
        <taxon>Eukaryota</taxon>
        <taxon>Sar</taxon>
        <taxon>Stramenopiles</taxon>
        <taxon>Oomycota</taxon>
        <taxon>Saprolegniomycetes</taxon>
        <taxon>Saprolegniales</taxon>
        <taxon>Achlyaceae</taxon>
        <taxon>Achlya</taxon>
    </lineage>
</organism>
<dbReference type="Proteomes" id="UP000243579">
    <property type="component" value="Unassembled WGS sequence"/>
</dbReference>
<dbReference type="EMBL" id="JNBR01000144">
    <property type="protein sequence ID" value="OQR96472.1"/>
    <property type="molecule type" value="Genomic_DNA"/>
</dbReference>
<dbReference type="Pfam" id="PF13879">
    <property type="entry name" value="Hmw_CFAP97"/>
    <property type="match status" value="1"/>
</dbReference>
<name>A0A1V9ZET1_ACHHY</name>
<evidence type="ECO:0000256" key="2">
    <source>
        <dbReference type="SAM" id="MobiDB-lite"/>
    </source>
</evidence>
<feature type="region of interest" description="Disordered" evidence="2">
    <location>
        <begin position="1313"/>
        <end position="1364"/>
    </location>
</feature>
<dbReference type="InterPro" id="IPR029488">
    <property type="entry name" value="Hmw/CFAP97"/>
</dbReference>
<evidence type="ECO:0000313" key="4">
    <source>
        <dbReference type="Proteomes" id="UP000243579"/>
    </source>
</evidence>
<feature type="region of interest" description="Disordered" evidence="2">
    <location>
        <begin position="103"/>
        <end position="129"/>
    </location>
</feature>
<feature type="region of interest" description="Disordered" evidence="2">
    <location>
        <begin position="744"/>
        <end position="765"/>
    </location>
</feature>
<sequence length="1385" mass="155336">MHRAEKTSSKLCRDRELDAAKAIHRKKLQETRSAIDTHKPRTSTMYHLLHNMKRERELEDRQDEIERHNTLLVNRMTDVLHCSAWDFHPSPASSVNTVSYTVYGSPRHSPHKPSAPAKKSLNETSRTQKLRQIHSDNLAITRRVRQSSTHYKNSRLHKDWQQSVKYLKAICAFPLLKPSPPSPREAPLPLVNPREFLRAQALDEEEDDLLEYYNLSLPTLAVPAATPPRAPVLRHKKARGFEPKRVGARPGLPVLDHMSPRFKWGPSSQFVTAAAPTPPKAPPPYLFKKGRAVDGTYLVLTVATAHTYGMTVGAYDGETCRSYELDVSKDDMLRLLRDAISVRDEFAVEAISQLLCDRLRFDASTLFLALDAPRTVAGLEQRTLFCSVQPHSVGTDRFLVTVASTDTGVRVTAVHNRSRASCSLALTFDELVQTLRSLRRVATSVEGAVSVLLPCLVVEDGIIAFRRPAPPPAPRRPVLWETERELQGQHWRWRLECDAGDLLLVATDPSDGAATMELPLHNEVETPSADALLARVTIGPNRRLQVSSPSRPSTTEHADTVLSKLAEMENDMRRFIEQHHSSARLLDAMARPDVSETIADEEEDEEEDEQIGALAATRIQAQFRGALVRRGTMELRRSLGMRVDIAPLELDKAAAATRIQAHVRGAISRQARAKDEVRPLPSFELSPSEERGLSRLQARVRGSLVRRRLHDEPMPMELFDPRAQAATQIQARFRGTLSRQLLHKAEKAGDQPAQRSFRGTLAPQRSFRGSLARRDHDHDHDEVVAVDRPLTPHHSALPRQSSRAAGLAEPTWTFQKAHMGDERLQGHRPTVFGVVLEATARGLATKRPASAVPAPVATPKSHAKIADLVTRNRPKAASSADLIKSFESAVRKVVDGKRSDADKLQYTCAKKAEDVARARLVRQDLRRECDALGITTASSDTDRLQAVASYSRRPFYSKSSNIRDLEEKLALKTTEVYAVVRKILSYEHIKRRHEAEKAALVQLQHKLTHDLWDKNHRIQELHRLEIVASDALNSTQSRLAELKAEIAREVRLFETELSHRERWLREKAKFNAFYAQQVESIPDLVGGRRSSALTNVGHHTPAGKRWSFPMVVRALEGSRHEDKRCEEAFRRLGLTGDRVNPAEIVLLCKAHDQLRDELVARQATQAEHLKRVKQRLRGVRAELQGTRSKSARRLDRDGDDLALALQRQETKLGHARDEYDYVQQIVHPVKAGIQQIVSQVTAETVNADSIKAIEAALERVERQLVGLLEDEAVDALKTTTNLVRLAAANSNLMHKQAAWTKATGITSPHNVRVKPKEEWSFPQHSAERSPTKTAGKHHRATTTLALRDVEDAADGAADDVMDRDTVKQISSTLYAMSRKKRESGQ</sequence>
<feature type="region of interest" description="Disordered" evidence="2">
    <location>
        <begin position="785"/>
        <end position="807"/>
    </location>
</feature>
<keyword evidence="4" id="KW-1185">Reference proteome</keyword>
<protein>
    <submittedName>
        <fullName evidence="3">Uncharacterized protein</fullName>
    </submittedName>
</protein>
<evidence type="ECO:0000313" key="3">
    <source>
        <dbReference type="EMBL" id="OQR96472.1"/>
    </source>
</evidence>
<dbReference type="Gene3D" id="1.20.5.190">
    <property type="match status" value="2"/>
</dbReference>
<dbReference type="PROSITE" id="PS50096">
    <property type="entry name" value="IQ"/>
    <property type="match status" value="4"/>
</dbReference>
<proteinExistence type="inferred from homology"/>
<dbReference type="InterPro" id="IPR038791">
    <property type="entry name" value="Cfap97/Hemingway"/>
</dbReference>
<accession>A0A1V9ZET1</accession>
<evidence type="ECO:0000256" key="1">
    <source>
        <dbReference type="ARBA" id="ARBA00008315"/>
    </source>
</evidence>
<dbReference type="OrthoDB" id="2163395at2759"/>
<dbReference type="InterPro" id="IPR000048">
    <property type="entry name" value="IQ_motif_EF-hand-BS"/>
</dbReference>
<dbReference type="Pfam" id="PF00612">
    <property type="entry name" value="IQ"/>
    <property type="match status" value="2"/>
</dbReference>
<dbReference type="PANTHER" id="PTHR23035">
    <property type="entry name" value="CILIA- AND FLAGELLA-ASSOCIATED PROTEIN 97-RELATED"/>
    <property type="match status" value="1"/>
</dbReference>
<comment type="caution">
    <text evidence="3">The sequence shown here is derived from an EMBL/GenBank/DDBJ whole genome shotgun (WGS) entry which is preliminary data.</text>
</comment>